<dbReference type="EMBL" id="JH594606">
    <property type="protein sequence ID" value="EHQ03511.1"/>
    <property type="molecule type" value="Genomic_DNA"/>
</dbReference>
<dbReference type="eggNOG" id="COG1057">
    <property type="taxonomic scope" value="Bacteria"/>
</dbReference>
<name>H2C095_GILLR</name>
<proteinExistence type="predicted"/>
<dbReference type="Proteomes" id="UP000003844">
    <property type="component" value="Unassembled WGS sequence"/>
</dbReference>
<dbReference type="OrthoDB" id="179386at2"/>
<evidence type="ECO:0008006" key="3">
    <source>
        <dbReference type="Google" id="ProtNLM"/>
    </source>
</evidence>
<evidence type="ECO:0000313" key="2">
    <source>
        <dbReference type="Proteomes" id="UP000003844"/>
    </source>
</evidence>
<dbReference type="PANTHER" id="PTHR31285:SF0">
    <property type="entry name" value="NICOTINAMIDE MONONUCLEOTIDE ADENYLYLTRANSFERASE"/>
    <property type="match status" value="1"/>
</dbReference>
<dbReference type="AlphaFoldDB" id="H2C095"/>
<organism evidence="1 2">
    <name type="scientific">Gillisia limnaea (strain DSM 15749 / LMG 21470 / R-8282)</name>
    <dbReference type="NCBI Taxonomy" id="865937"/>
    <lineage>
        <taxon>Bacteria</taxon>
        <taxon>Pseudomonadati</taxon>
        <taxon>Bacteroidota</taxon>
        <taxon>Flavobacteriia</taxon>
        <taxon>Flavobacteriales</taxon>
        <taxon>Flavobacteriaceae</taxon>
        <taxon>Gillisia</taxon>
    </lineage>
</organism>
<dbReference type="Gene3D" id="3.40.50.620">
    <property type="entry name" value="HUPs"/>
    <property type="match status" value="1"/>
</dbReference>
<evidence type="ECO:0000313" key="1">
    <source>
        <dbReference type="EMBL" id="EHQ03511.1"/>
    </source>
</evidence>
<dbReference type="SUPFAM" id="SSF52374">
    <property type="entry name" value="Nucleotidylyl transferase"/>
    <property type="match status" value="1"/>
</dbReference>
<dbReference type="HOGENOM" id="CLU_586308_0_0_10"/>
<dbReference type="GO" id="GO:0000309">
    <property type="term" value="F:nicotinamide-nucleotide adenylyltransferase activity"/>
    <property type="evidence" value="ECO:0007669"/>
    <property type="project" value="TreeGrafter"/>
</dbReference>
<protein>
    <recommendedName>
        <fullName evidence="3">Nicotinate-nucleotide adenylyltransferase</fullName>
    </recommendedName>
</protein>
<dbReference type="RefSeq" id="WP_006989817.1">
    <property type="nucleotide sequence ID" value="NZ_JH594606.1"/>
</dbReference>
<dbReference type="GO" id="GO:0005737">
    <property type="term" value="C:cytoplasm"/>
    <property type="evidence" value="ECO:0007669"/>
    <property type="project" value="TreeGrafter"/>
</dbReference>
<dbReference type="InterPro" id="IPR014729">
    <property type="entry name" value="Rossmann-like_a/b/a_fold"/>
</dbReference>
<accession>H2C095</accession>
<sequence length="478" mass="55304">MSISIKGDKEIDNTYSIRNKVLKINLNENIYGAFAEIGAGQETVRNFFRVRDASSTVAKTLSAYDKDFSDAIYGPEPQGRYVTEARLKRMLVYETDLMEERITRDKHPDKLFFTYANTVTTIDFAKKYKGHGWLGIRFQTHPKEAYSEIILHVQFHETNAALQQITLGTMGVNLIYGAYYQHDKPKKLLKYLFDHLHKDQIEIDTINFTGPVFEQVDNRLMSLELVKNGMTDAVMFSPEGQNILPANALYKKNILTLRGSFRPVTRVNMSMFEKSLELFLNERKVDKDKTKVIFEITLSNLKAEGEIDEIDFMDRAKLLCALGQTVMISNFQEYYKVVEYFSQFTSERMGLTMGVNTFMDIFDEKYYRHLSGGILEAFGKLFFKSLKVYLYPLKDPETGAITTSENLKVHPRMQKLFKYFKDNGRVIDITDYDPEILDISSREVFQMISEGKSGWEDMLPAETTSMIKENNMFQKSLK</sequence>
<gene>
    <name evidence="1" type="ORF">Gilli_2899</name>
</gene>
<reference evidence="2" key="1">
    <citation type="journal article" date="2012" name="Stand. Genomic Sci.">
        <title>Genome sequence of the Antarctic rhodopsins-containing flavobacterium Gillisia limnaea type strain (R-8282(T)).</title>
        <authorList>
            <person name="Riedel T."/>
            <person name="Held B."/>
            <person name="Nolan M."/>
            <person name="Lucas S."/>
            <person name="Lapidus A."/>
            <person name="Tice H."/>
            <person name="Del Rio T.G."/>
            <person name="Cheng J.F."/>
            <person name="Han C."/>
            <person name="Tapia R."/>
            <person name="Goodwin L.A."/>
            <person name="Pitluck S."/>
            <person name="Liolios K."/>
            <person name="Mavromatis K."/>
            <person name="Pagani I."/>
            <person name="Ivanova N."/>
            <person name="Mikhailova N."/>
            <person name="Pati A."/>
            <person name="Chen A."/>
            <person name="Palaniappan K."/>
            <person name="Land M."/>
            <person name="Rohde M."/>
            <person name="Tindall B.J."/>
            <person name="Detter J.C."/>
            <person name="Goker M."/>
            <person name="Bristow J."/>
            <person name="Eisen J.A."/>
            <person name="Markowitz V."/>
            <person name="Hugenholtz P."/>
            <person name="Kyrpides N.C."/>
            <person name="Klenk H.P."/>
            <person name="Woyke T."/>
        </authorList>
    </citation>
    <scope>NUCLEOTIDE SEQUENCE [LARGE SCALE GENOMIC DNA]</scope>
    <source>
        <strain evidence="2">DSM 15749 / LMG 21470 / R-8282</strain>
    </source>
</reference>
<dbReference type="STRING" id="865937.Gilli_2899"/>
<keyword evidence="2" id="KW-1185">Reference proteome</keyword>
<dbReference type="PANTHER" id="PTHR31285">
    <property type="entry name" value="NICOTINAMIDE MONONUCLEOTIDE ADENYLYLTRANSFERASE"/>
    <property type="match status" value="1"/>
</dbReference>
<dbReference type="GO" id="GO:0016887">
    <property type="term" value="F:ATP hydrolysis activity"/>
    <property type="evidence" value="ECO:0007669"/>
    <property type="project" value="TreeGrafter"/>
</dbReference>